<evidence type="ECO:0000313" key="2">
    <source>
        <dbReference type="Proteomes" id="UP000199400"/>
    </source>
</evidence>
<evidence type="ECO:0000313" key="1">
    <source>
        <dbReference type="EMBL" id="SFE07193.1"/>
    </source>
</evidence>
<organism evidence="1 2">
    <name type="scientific">Nannocystis exedens</name>
    <dbReference type="NCBI Taxonomy" id="54"/>
    <lineage>
        <taxon>Bacteria</taxon>
        <taxon>Pseudomonadati</taxon>
        <taxon>Myxococcota</taxon>
        <taxon>Polyangia</taxon>
        <taxon>Nannocystales</taxon>
        <taxon>Nannocystaceae</taxon>
        <taxon>Nannocystis</taxon>
    </lineage>
</organism>
<gene>
    <name evidence="1" type="ORF">SAMN02745121_02888</name>
</gene>
<dbReference type="EMBL" id="FOMX01000008">
    <property type="protein sequence ID" value="SFE07193.1"/>
    <property type="molecule type" value="Genomic_DNA"/>
</dbReference>
<dbReference type="STRING" id="54.SAMN02745121_02888"/>
<protein>
    <submittedName>
        <fullName evidence="1">Uncharacterized protein</fullName>
    </submittedName>
</protein>
<name>A0A1I1XN47_9BACT</name>
<dbReference type="Proteomes" id="UP000199400">
    <property type="component" value="Unassembled WGS sequence"/>
</dbReference>
<reference evidence="2" key="1">
    <citation type="submission" date="2016-10" db="EMBL/GenBank/DDBJ databases">
        <authorList>
            <person name="Varghese N."/>
            <person name="Submissions S."/>
        </authorList>
    </citation>
    <scope>NUCLEOTIDE SEQUENCE [LARGE SCALE GENOMIC DNA]</scope>
    <source>
        <strain evidence="2">ATCC 25963</strain>
    </source>
</reference>
<sequence length="93" mass="9497">MGPTYPAEAPIAAGAERPAIAASGPYARCGAGIVDSVSGEIDAARYEQAAGDWSKEAVRCRLGPTWAGLHNGDTVNDAPEVWGPAGRFARAAT</sequence>
<accession>A0A1I1XN47</accession>
<proteinExistence type="predicted"/>
<dbReference type="AlphaFoldDB" id="A0A1I1XN47"/>
<keyword evidence="2" id="KW-1185">Reference proteome</keyword>